<evidence type="ECO:0000313" key="4">
    <source>
        <dbReference type="Proteomes" id="UP000031594"/>
    </source>
</evidence>
<keyword evidence="1" id="KW-1133">Transmembrane helix</keyword>
<gene>
    <name evidence="2" type="ORF">A946_10010</name>
    <name evidence="3" type="ORF">kam1_1179</name>
</gene>
<accession>A0A0C1UN02</accession>
<evidence type="ECO:0000256" key="1">
    <source>
        <dbReference type="SAM" id="Phobius"/>
    </source>
</evidence>
<evidence type="ECO:0008006" key="6">
    <source>
        <dbReference type="Google" id="ProtNLM"/>
    </source>
</evidence>
<dbReference type="Proteomes" id="UP000031594">
    <property type="component" value="Unassembled WGS sequence"/>
</dbReference>
<dbReference type="KEGG" id="mkc:kam1_1179"/>
<protein>
    <recommendedName>
        <fullName evidence="6">SH3 domain-containing protein</fullName>
    </recommendedName>
</protein>
<name>A0A0C1UN02_9BACT</name>
<evidence type="ECO:0000313" key="2">
    <source>
        <dbReference type="EMBL" id="KIE57974.1"/>
    </source>
</evidence>
<dbReference type="EMBL" id="CP037899">
    <property type="protein sequence ID" value="QDQ42407.1"/>
    <property type="molecule type" value="Genomic_DNA"/>
</dbReference>
<dbReference type="Proteomes" id="UP000315925">
    <property type="component" value="Chromosome"/>
</dbReference>
<reference evidence="5" key="3">
    <citation type="submission" date="2019-03" db="EMBL/GenBank/DDBJ databases">
        <title>Complete genome of Methylacidiphilum kamchatkense Kam1.</title>
        <authorList>
            <person name="Kruse T."/>
            <person name="Murarilal Ratnadevi C."/>
            <person name="Erikstad H.-A."/>
            <person name="Birkeland N.-K."/>
        </authorList>
    </citation>
    <scope>NUCLEOTIDE SEQUENCE [LARGE SCALE GENOMIC DNA]</scope>
    <source>
        <strain evidence="5">kam1</strain>
    </source>
</reference>
<sequence>MGDENSFNTIQNSMNIKFYTLCALAIFFVIGCVSQKKTAMPIDPALIQNSYDYTKPYDVYDRSKPAYVLPVINTGWTKARVHPKTGQWIGGHYVGTVIDPGHWATLEEAELSGKPYIRADNGQMIVPNPSEDNPPSKDKGVEIDLVNMKNRLEKMESTLAESIPSPEYKEAALMNALEKKSQSKKYSSTNFPSIVVGDPDMGTIAQPSTFNVTKTSSFITVGEEEPTVKNAKNQDLKKYNSTLTTIEVPLGKPGQNFVVKTPNGGFVVVEFLPNRKVKVLYKGHTVEKIAPPDQDVVVISVPQ</sequence>
<evidence type="ECO:0000313" key="5">
    <source>
        <dbReference type="Proteomes" id="UP000315925"/>
    </source>
</evidence>
<dbReference type="STRING" id="1202785.A946_10010"/>
<dbReference type="AlphaFoldDB" id="A0A0C1UN02"/>
<organism evidence="3 5">
    <name type="scientific">Methylacidiphilum kamchatkense Kam1</name>
    <dbReference type="NCBI Taxonomy" id="1202785"/>
    <lineage>
        <taxon>Bacteria</taxon>
        <taxon>Pseudomonadati</taxon>
        <taxon>Verrucomicrobiota</taxon>
        <taxon>Methylacidiphilae</taxon>
        <taxon>Methylacidiphilales</taxon>
        <taxon>Methylacidiphilaceae</taxon>
        <taxon>Methylacidiphilum (ex Ratnadevi et al. 2023)</taxon>
    </lineage>
</organism>
<feature type="transmembrane region" description="Helical" evidence="1">
    <location>
        <begin position="16"/>
        <end position="33"/>
    </location>
</feature>
<reference evidence="2 4" key="1">
    <citation type="submission" date="2014-08" db="EMBL/GenBank/DDBJ databases">
        <title>Methylacidiphilum kamchatkense strain Kam1 draft genome sequence.</title>
        <authorList>
            <person name="Birkeland N.-K."/>
            <person name="Erikstad H.A."/>
        </authorList>
    </citation>
    <scope>NUCLEOTIDE SEQUENCE [LARGE SCALE GENOMIC DNA]</scope>
    <source>
        <strain evidence="2 4">Kam1</strain>
    </source>
</reference>
<reference evidence="3" key="2">
    <citation type="journal article" date="2019" name="BMC Genomics">
        <title>Complete genome sequence analysis of the thermoacidophilic verrucomicrobial methanotroph 'Candidatus Methylacidiphilum kamchatkense' strain Kam1 and comparison with its closest relatives.</title>
        <authorList>
            <person name="Kruse T."/>
            <person name="Ratnadevi C.M."/>
            <person name="Erikstad H.A."/>
            <person name="Birkeland N.K."/>
        </authorList>
    </citation>
    <scope>NUCLEOTIDE SEQUENCE</scope>
    <source>
        <strain evidence="3">Kam1</strain>
    </source>
</reference>
<keyword evidence="1" id="KW-0812">Transmembrane</keyword>
<dbReference type="OrthoDB" id="187022at2"/>
<keyword evidence="1" id="KW-0472">Membrane</keyword>
<proteinExistence type="predicted"/>
<keyword evidence="4" id="KW-1185">Reference proteome</keyword>
<dbReference type="EMBL" id="JQNX01000008">
    <property type="protein sequence ID" value="KIE57974.1"/>
    <property type="molecule type" value="Genomic_DNA"/>
</dbReference>
<evidence type="ECO:0000313" key="3">
    <source>
        <dbReference type="EMBL" id="QDQ42407.1"/>
    </source>
</evidence>
<dbReference type="RefSeq" id="WP_039722063.1">
    <property type="nucleotide sequence ID" value="NZ_CP037899.1"/>
</dbReference>